<dbReference type="PANTHER" id="PTHR46822:SF1">
    <property type="entry name" value="COILED-COIL ALPHA-HELICAL ROD PROTEIN 1"/>
    <property type="match status" value="1"/>
</dbReference>
<comment type="function">
    <text evidence="1">May be a regulator of keratinocyte proliferation or differentiation.</text>
</comment>
<evidence type="ECO:0000256" key="9">
    <source>
        <dbReference type="ARBA" id="ARBA00023242"/>
    </source>
</evidence>
<feature type="compositionally biased region" description="Polar residues" evidence="12">
    <location>
        <begin position="504"/>
        <end position="514"/>
    </location>
</feature>
<evidence type="ECO:0000256" key="2">
    <source>
        <dbReference type="ARBA" id="ARBA00004123"/>
    </source>
</evidence>
<dbReference type="Proteomes" id="UP001162480">
    <property type="component" value="Chromosome 1"/>
</dbReference>
<accession>A0AA36AK63</accession>
<proteinExistence type="predicted"/>
<keyword evidence="14" id="KW-1185">Reference proteome</keyword>
<keyword evidence="7" id="KW-0221">Differentiation</keyword>
<dbReference type="AlphaFoldDB" id="A0AA36AK63"/>
<evidence type="ECO:0000256" key="7">
    <source>
        <dbReference type="ARBA" id="ARBA00022782"/>
    </source>
</evidence>
<sequence length="799" mass="93089">MAVHSEGNDEFQLLPPTAFETFSVVGDANKQLFEVKSEIEMLKKENKKLRQQQKAQINDSKFVSPTSGVSTMITSDNTNFFQQSYLENLLTRQASEVFDLKQQMCQLTTDHRLAMKLAEEQKHSEIKEVMQQQHIMMEAFKHKHYIQIKEMKNEYEQNDQEKDALILNLKTELKEKKNLFENQIRVLSCDTDVHIKSQGETIHILRQQLETAEIEIKQLSEQLKNAKDSFKVEILQKDEDICFKSREIKNLNQQIQQLKTYIGDTENVPKSIEILETDKEVLQSRIKILTKEKEHLQSSNDLLKIQLTSINEILTLQEAELSQYKAKYHDNEQDEILLIKKWREKLFSVMVQHRSAVIQQENDIVKWKEKVSNIQNKLNISENQIQIFNHSLSNKQAELDITINESKKIQDDLANAQETLNSQNTFLQDNQEIMKNLKEFCLSLSGKFEEFYQMFASVNKKLSSYGQRVQFASSRILLIKDIMAKQKYLSRLQQQTEQQEGKYSETSPENSVTSEKCVESLESTPEHIIVELQQLQKERDLLSSQLSDLTAGVEERMQAEKTKYELQVSHLKEELHKSSISFQETSKKLGNVSNQLFELQTCLEEKKQKIEILEGELNNQKSESKEALRNQERVHDEILVKQVSEMDEKLNEARREHMKAVISLQQKDRQLDREKGQLGQQMEKLEAHLKYQVTELEKELQTVKSERNLIMATLRQEGLIGKIRLDRKQPVDNNNTSDRNQAESESNREVIDSCQVQTKNTLPESSHRKVESLQELFNDINAIAKSVYEEDSSDELSSN</sequence>
<dbReference type="GO" id="GO:0005814">
    <property type="term" value="C:centriole"/>
    <property type="evidence" value="ECO:0007669"/>
    <property type="project" value="TreeGrafter"/>
</dbReference>
<feature type="region of interest" description="Disordered" evidence="12">
    <location>
        <begin position="725"/>
        <end position="750"/>
    </location>
</feature>
<keyword evidence="9" id="KW-0539">Nucleus</keyword>
<keyword evidence="8 11" id="KW-0175">Coiled coil</keyword>
<dbReference type="Pfam" id="PF07111">
    <property type="entry name" value="HCR"/>
    <property type="match status" value="1"/>
</dbReference>
<comment type="subcellular location">
    <subcellularLocation>
        <location evidence="3">Cytoplasm</location>
    </subcellularLocation>
    <subcellularLocation>
        <location evidence="2">Nucleus</location>
    </subcellularLocation>
</comment>
<evidence type="ECO:0000256" key="11">
    <source>
        <dbReference type="SAM" id="Coils"/>
    </source>
</evidence>
<feature type="compositionally biased region" description="Basic and acidic residues" evidence="12">
    <location>
        <begin position="740"/>
        <end position="750"/>
    </location>
</feature>
<keyword evidence="5" id="KW-0217">Developmental protein</keyword>
<protein>
    <recommendedName>
        <fullName evidence="4">Coiled-coil alpha-helical rod protein 1</fullName>
    </recommendedName>
    <alternativeName>
        <fullName evidence="10">Alpha-helical coiled-coil rod protein</fullName>
    </alternativeName>
</protein>
<feature type="region of interest" description="Disordered" evidence="12">
    <location>
        <begin position="497"/>
        <end position="518"/>
    </location>
</feature>
<dbReference type="PANTHER" id="PTHR46822">
    <property type="entry name" value="COILED-COIL ALPHA-HELICAL ROD PROTEIN 1"/>
    <property type="match status" value="1"/>
</dbReference>
<keyword evidence="6" id="KW-0963">Cytoplasm</keyword>
<reference evidence="13" key="1">
    <citation type="submission" date="2023-08" db="EMBL/GenBank/DDBJ databases">
        <authorList>
            <person name="Alioto T."/>
            <person name="Alioto T."/>
            <person name="Gomez Garrido J."/>
        </authorList>
    </citation>
    <scope>NUCLEOTIDE SEQUENCE</scope>
</reference>
<dbReference type="GO" id="GO:0006611">
    <property type="term" value="P:protein export from nucleus"/>
    <property type="evidence" value="ECO:0007669"/>
    <property type="project" value="TreeGrafter"/>
</dbReference>
<evidence type="ECO:0000256" key="1">
    <source>
        <dbReference type="ARBA" id="ARBA00003936"/>
    </source>
</evidence>
<feature type="coiled-coil region" evidence="11">
    <location>
        <begin position="25"/>
        <end position="59"/>
    </location>
</feature>
<evidence type="ECO:0000256" key="3">
    <source>
        <dbReference type="ARBA" id="ARBA00004496"/>
    </source>
</evidence>
<gene>
    <name evidence="13" type="ORF">OCTVUL_1B012855</name>
</gene>
<evidence type="ECO:0000256" key="10">
    <source>
        <dbReference type="ARBA" id="ARBA00031932"/>
    </source>
</evidence>
<organism evidence="13 14">
    <name type="scientific">Octopus vulgaris</name>
    <name type="common">Common octopus</name>
    <dbReference type="NCBI Taxonomy" id="6645"/>
    <lineage>
        <taxon>Eukaryota</taxon>
        <taxon>Metazoa</taxon>
        <taxon>Spiralia</taxon>
        <taxon>Lophotrochozoa</taxon>
        <taxon>Mollusca</taxon>
        <taxon>Cephalopoda</taxon>
        <taxon>Coleoidea</taxon>
        <taxon>Octopodiformes</taxon>
        <taxon>Octopoda</taxon>
        <taxon>Incirrata</taxon>
        <taxon>Octopodidae</taxon>
        <taxon>Octopus</taxon>
    </lineage>
</organism>
<evidence type="ECO:0000256" key="4">
    <source>
        <dbReference type="ARBA" id="ARBA00016468"/>
    </source>
</evidence>
<dbReference type="GO" id="GO:0030154">
    <property type="term" value="P:cell differentiation"/>
    <property type="evidence" value="ECO:0007669"/>
    <property type="project" value="UniProtKB-KW"/>
</dbReference>
<dbReference type="InterPro" id="IPR009800">
    <property type="entry name" value="HCR"/>
</dbReference>
<dbReference type="SUPFAM" id="SSF57997">
    <property type="entry name" value="Tropomyosin"/>
    <property type="match status" value="1"/>
</dbReference>
<dbReference type="EMBL" id="OX597814">
    <property type="protein sequence ID" value="CAI9716487.1"/>
    <property type="molecule type" value="Genomic_DNA"/>
</dbReference>
<evidence type="ECO:0000313" key="13">
    <source>
        <dbReference type="EMBL" id="CAI9716487.1"/>
    </source>
</evidence>
<evidence type="ECO:0000256" key="6">
    <source>
        <dbReference type="ARBA" id="ARBA00022490"/>
    </source>
</evidence>
<feature type="coiled-coil region" evidence="11">
    <location>
        <begin position="148"/>
        <end position="306"/>
    </location>
</feature>
<evidence type="ECO:0000313" key="14">
    <source>
        <dbReference type="Proteomes" id="UP001162480"/>
    </source>
</evidence>
<dbReference type="GO" id="GO:0005737">
    <property type="term" value="C:cytoplasm"/>
    <property type="evidence" value="ECO:0007669"/>
    <property type="project" value="UniProtKB-SubCell"/>
</dbReference>
<dbReference type="GO" id="GO:0005634">
    <property type="term" value="C:nucleus"/>
    <property type="evidence" value="ECO:0007669"/>
    <property type="project" value="UniProtKB-SubCell"/>
</dbReference>
<evidence type="ECO:0000256" key="8">
    <source>
        <dbReference type="ARBA" id="ARBA00023054"/>
    </source>
</evidence>
<evidence type="ECO:0000256" key="5">
    <source>
        <dbReference type="ARBA" id="ARBA00022473"/>
    </source>
</evidence>
<feature type="coiled-coil region" evidence="11">
    <location>
        <begin position="357"/>
        <end position="419"/>
    </location>
</feature>
<feature type="coiled-coil region" evidence="11">
    <location>
        <begin position="532"/>
        <end position="656"/>
    </location>
</feature>
<name>A0AA36AK63_OCTVU</name>
<evidence type="ECO:0000256" key="12">
    <source>
        <dbReference type="SAM" id="MobiDB-lite"/>
    </source>
</evidence>